<organism evidence="2 3">
    <name type="scientific">Streptococcus loxodontisalivarius</name>
    <dbReference type="NCBI Taxonomy" id="1349415"/>
    <lineage>
        <taxon>Bacteria</taxon>
        <taxon>Bacillati</taxon>
        <taxon>Bacillota</taxon>
        <taxon>Bacilli</taxon>
        <taxon>Lactobacillales</taxon>
        <taxon>Streptococcaceae</taxon>
        <taxon>Streptococcus</taxon>
    </lineage>
</organism>
<sequence>MSKVSKKWLKLFNHVTNNTQLDMFLTSISGESLTEWENRHRIYEQEEKYNTTRELSEIQWELYEPQDNLRHNIHWLDLFKPVCLKYLEKLSIFLNNTISIQDKKQFFIEIESTFFEICMNISYRTVILEINNLRRSSRLIGKDSKERYDYFINTLLQNRNYILEFYNKYPVLYELLDKKLSNTFEYVKLIITQFENSKLSIESYFNLSNLVLSKIHFNVGDTHSDGKSVCILEFDNGRKLVYKPRNMSVDVNLDLFAKEFSDTFDLPNVLFIPRTFSKDSYSFVEFIQEKECNSIQDVKTYYNNMGKLLAFLHVFGAKDYHGENILAHQSAPFLIDNETILHLNENEIITSNIQNIYDYVANSVYSVGILPMTLYSINNDKGMEVGALNSGERRESPYLTHQLANVGTDEIRIEKVFKEVGDFPSTVRYKGKTVSCSEYRECVHQGFETIYKIILNNKDKVIEMITKYFKDCETRYIYRNTNIYVQFLETSHHPDLLKNKYDFEMYLLRLFEYGDVEIEFDRIMIEDEISQLRKGDIPIFYTNSSQNKIYNGIHSHLFTLDGSSILEKVLSRVSNLSEKNLLRQKRIINMTFMGSELFLKNREESNEKNLNLKSSFIDHIMSARFEFDGESS</sequence>
<protein>
    <submittedName>
        <fullName evidence="2">Type 2 lantibiotic biosynthesis protein LanM</fullName>
    </submittedName>
</protein>
<dbReference type="InterPro" id="IPR025410">
    <property type="entry name" value="Lant_dehyd"/>
</dbReference>
<evidence type="ECO:0000313" key="2">
    <source>
        <dbReference type="EMBL" id="MBM7642065.1"/>
    </source>
</evidence>
<comment type="caution">
    <text evidence="2">The sequence shown here is derived from an EMBL/GenBank/DDBJ whole genome shotgun (WGS) entry which is preliminary data.</text>
</comment>
<dbReference type="NCBIfam" id="TIGR03897">
    <property type="entry name" value="lanti_2_LanM"/>
    <property type="match status" value="1"/>
</dbReference>
<gene>
    <name evidence="2" type="ORF">JOC28_000357</name>
</gene>
<keyword evidence="3" id="KW-1185">Reference proteome</keyword>
<dbReference type="RefSeq" id="WP_239548787.1">
    <property type="nucleotide sequence ID" value="NZ_JAFBEH010000004.1"/>
</dbReference>
<dbReference type="EMBL" id="JAFBEH010000004">
    <property type="protein sequence ID" value="MBM7642065.1"/>
    <property type="molecule type" value="Genomic_DNA"/>
</dbReference>
<name>A0ABS2PQ15_9STRE</name>
<feature type="domain" description="Lantibiotic biosynthesis protein dehydration" evidence="1">
    <location>
        <begin position="169"/>
        <end position="542"/>
    </location>
</feature>
<accession>A0ABS2PQ15</accession>
<dbReference type="PIRSF" id="PIRSF037228">
    <property type="entry name" value="Lant_mod_RumM"/>
    <property type="match status" value="1"/>
</dbReference>
<evidence type="ECO:0000259" key="1">
    <source>
        <dbReference type="Pfam" id="PF13575"/>
    </source>
</evidence>
<reference evidence="2 3" key="1">
    <citation type="submission" date="2021-01" db="EMBL/GenBank/DDBJ databases">
        <title>Genomic Encyclopedia of Type Strains, Phase IV (KMG-IV): sequencing the most valuable type-strain genomes for metagenomic binning, comparative biology and taxonomic classification.</title>
        <authorList>
            <person name="Goeker M."/>
        </authorList>
    </citation>
    <scope>NUCLEOTIDE SEQUENCE [LARGE SCALE GENOMIC DNA]</scope>
    <source>
        <strain evidence="2 3">DSM 27382</strain>
    </source>
</reference>
<dbReference type="Proteomes" id="UP000697472">
    <property type="component" value="Unassembled WGS sequence"/>
</dbReference>
<dbReference type="InterPro" id="IPR017146">
    <property type="entry name" value="Lanti_2_LanM"/>
</dbReference>
<dbReference type="Pfam" id="PF13575">
    <property type="entry name" value="DUF4135"/>
    <property type="match status" value="1"/>
</dbReference>
<evidence type="ECO:0000313" key="3">
    <source>
        <dbReference type="Proteomes" id="UP000697472"/>
    </source>
</evidence>
<proteinExistence type="predicted"/>